<dbReference type="AlphaFoldDB" id="A0A540MFQ3"/>
<keyword evidence="2" id="KW-0812">Transmembrane</keyword>
<feature type="domain" description="Malectin-like" evidence="6">
    <location>
        <begin position="26"/>
        <end position="149"/>
    </location>
</feature>
<dbReference type="PANTHER" id="PTHR45631">
    <property type="entry name" value="OS07G0107800 PROTEIN-RELATED"/>
    <property type="match status" value="1"/>
</dbReference>
<reference evidence="7 8" key="1">
    <citation type="journal article" date="2019" name="G3 (Bethesda)">
        <title>Sequencing of a Wild Apple (Malus baccata) Genome Unravels the Differences Between Cultivated and Wild Apple Species Regarding Disease Resistance and Cold Tolerance.</title>
        <authorList>
            <person name="Chen X."/>
        </authorList>
    </citation>
    <scope>NUCLEOTIDE SEQUENCE [LARGE SCALE GENOMIC DNA]</scope>
    <source>
        <strain evidence="8">cv. Shandingzi</strain>
        <tissue evidence="7">Leaves</tissue>
    </source>
</reference>
<keyword evidence="4" id="KW-1133">Transmembrane helix</keyword>
<dbReference type="PANTHER" id="PTHR45631:SF3">
    <property type="entry name" value="OS05G0393100 PROTEIN"/>
    <property type="match status" value="1"/>
</dbReference>
<keyword evidence="5" id="KW-0472">Membrane</keyword>
<evidence type="ECO:0000256" key="3">
    <source>
        <dbReference type="ARBA" id="ARBA00022729"/>
    </source>
</evidence>
<evidence type="ECO:0000256" key="2">
    <source>
        <dbReference type="ARBA" id="ARBA00022692"/>
    </source>
</evidence>
<protein>
    <recommendedName>
        <fullName evidence="6">Malectin-like domain-containing protein</fullName>
    </recommendedName>
</protein>
<dbReference type="GO" id="GO:0016020">
    <property type="term" value="C:membrane"/>
    <property type="evidence" value="ECO:0007669"/>
    <property type="project" value="UniProtKB-SubCell"/>
</dbReference>
<dbReference type="Pfam" id="PF12819">
    <property type="entry name" value="Malectin_like"/>
    <property type="match status" value="2"/>
</dbReference>
<accession>A0A540MFQ3</accession>
<sequence length="346" mass="38249">MPLPPPPPPPLPLPLPLPPLPKGTLINCGAAVKSEIDGREWLPDTDFVSDGTSLNLTTPGLVPILSTARLFSNYPHRKFCYTVQVYRNTKYMVRTTYYYNNSNSPLIFDQIMDDTFWVVVNTTENYSNNMSSYYEGVFLAQAKTMNVCLGYPDDQFDRFWAPFEEHNPLIPINVSNSNASVSGIWNMPHSKVFKSELTTGQAEAMELDWPPGSVPESNYYIALYFASGDSSGSRWPLSGSTRITMTIFGRLSGGAQINAGELFDVLPLGGTTLTRDVIALQRVKQSLQNPPPNWSGDPRLPHQYSWTGITCSPGPRVRMVSLNLTSMGISGSLSPSIANMTALYNM</sequence>
<proteinExistence type="predicted"/>
<dbReference type="Gene3D" id="3.80.10.10">
    <property type="entry name" value="Ribonuclease Inhibitor"/>
    <property type="match status" value="1"/>
</dbReference>
<comment type="caution">
    <text evidence="7">The sequence shown here is derived from an EMBL/GenBank/DDBJ whole genome shotgun (WGS) entry which is preliminary data.</text>
</comment>
<evidence type="ECO:0000259" key="6">
    <source>
        <dbReference type="Pfam" id="PF12819"/>
    </source>
</evidence>
<organism evidence="7 8">
    <name type="scientific">Malus baccata</name>
    <name type="common">Siberian crab apple</name>
    <name type="synonym">Pyrus baccata</name>
    <dbReference type="NCBI Taxonomy" id="106549"/>
    <lineage>
        <taxon>Eukaryota</taxon>
        <taxon>Viridiplantae</taxon>
        <taxon>Streptophyta</taxon>
        <taxon>Embryophyta</taxon>
        <taxon>Tracheophyta</taxon>
        <taxon>Spermatophyta</taxon>
        <taxon>Magnoliopsida</taxon>
        <taxon>eudicotyledons</taxon>
        <taxon>Gunneridae</taxon>
        <taxon>Pentapetalae</taxon>
        <taxon>rosids</taxon>
        <taxon>fabids</taxon>
        <taxon>Rosales</taxon>
        <taxon>Rosaceae</taxon>
        <taxon>Amygdaloideae</taxon>
        <taxon>Maleae</taxon>
        <taxon>Malus</taxon>
    </lineage>
</organism>
<name>A0A540MFQ3_MALBA</name>
<evidence type="ECO:0000313" key="8">
    <source>
        <dbReference type="Proteomes" id="UP000315295"/>
    </source>
</evidence>
<evidence type="ECO:0000256" key="1">
    <source>
        <dbReference type="ARBA" id="ARBA00004167"/>
    </source>
</evidence>
<dbReference type="InterPro" id="IPR024788">
    <property type="entry name" value="Malectin-like_Carb-bd_dom"/>
</dbReference>
<evidence type="ECO:0000313" key="7">
    <source>
        <dbReference type="EMBL" id="TQD97577.1"/>
    </source>
</evidence>
<dbReference type="InterPro" id="IPR032675">
    <property type="entry name" value="LRR_dom_sf"/>
</dbReference>
<comment type="subcellular location">
    <subcellularLocation>
        <location evidence="1">Membrane</location>
        <topology evidence="1">Single-pass membrane protein</topology>
    </subcellularLocation>
</comment>
<dbReference type="Proteomes" id="UP000315295">
    <property type="component" value="Unassembled WGS sequence"/>
</dbReference>
<keyword evidence="3" id="KW-0732">Signal</keyword>
<feature type="domain" description="Malectin-like" evidence="6">
    <location>
        <begin position="150"/>
        <end position="229"/>
    </location>
</feature>
<dbReference type="EMBL" id="VIEB01000269">
    <property type="protein sequence ID" value="TQD97577.1"/>
    <property type="molecule type" value="Genomic_DNA"/>
</dbReference>
<keyword evidence="8" id="KW-1185">Reference proteome</keyword>
<dbReference type="STRING" id="106549.A0A540MFQ3"/>
<gene>
    <name evidence="7" type="ORF">C1H46_016837</name>
</gene>
<evidence type="ECO:0000256" key="5">
    <source>
        <dbReference type="ARBA" id="ARBA00023136"/>
    </source>
</evidence>
<evidence type="ECO:0000256" key="4">
    <source>
        <dbReference type="ARBA" id="ARBA00022989"/>
    </source>
</evidence>